<dbReference type="Gene3D" id="3.40.50.300">
    <property type="entry name" value="P-loop containing nucleotide triphosphate hydrolases"/>
    <property type="match status" value="1"/>
</dbReference>
<proteinExistence type="predicted"/>
<reference evidence="3" key="1">
    <citation type="submission" date="2021-01" db="EMBL/GenBank/DDBJ databases">
        <authorList>
            <person name="Corre E."/>
            <person name="Pelletier E."/>
            <person name="Niang G."/>
            <person name="Scheremetjew M."/>
            <person name="Finn R."/>
            <person name="Kale V."/>
            <person name="Holt S."/>
            <person name="Cochrane G."/>
            <person name="Meng A."/>
            <person name="Brown T."/>
            <person name="Cohen L."/>
        </authorList>
    </citation>
    <scope>NUCLEOTIDE SEQUENCE</scope>
    <source>
        <strain evidence="3">NY070348D</strain>
    </source>
</reference>
<protein>
    <recommendedName>
        <fullName evidence="1">Elongation factor Tu, chloroplastic</fullName>
    </recommendedName>
</protein>
<feature type="domain" description="Tr-type G" evidence="2">
    <location>
        <begin position="180"/>
        <end position="428"/>
    </location>
</feature>
<dbReference type="PANTHER" id="PTHR43721:SF9">
    <property type="entry name" value="GTP-BINDING PROTEIN 1"/>
    <property type="match status" value="1"/>
</dbReference>
<evidence type="ECO:0000313" key="3">
    <source>
        <dbReference type="EMBL" id="CAD9662536.1"/>
    </source>
</evidence>
<organism evidence="3">
    <name type="scientific">Mucochytrium quahogii</name>
    <dbReference type="NCBI Taxonomy" id="96639"/>
    <lineage>
        <taxon>Eukaryota</taxon>
        <taxon>Sar</taxon>
        <taxon>Stramenopiles</taxon>
        <taxon>Bigyra</taxon>
        <taxon>Labyrinthulomycetes</taxon>
        <taxon>Thraustochytrida</taxon>
        <taxon>Thraustochytriidae</taxon>
        <taxon>Mucochytrium</taxon>
    </lineage>
</organism>
<dbReference type="Pfam" id="PF00009">
    <property type="entry name" value="GTP_EFTU"/>
    <property type="match status" value="1"/>
</dbReference>
<dbReference type="InterPro" id="IPR000795">
    <property type="entry name" value="T_Tr_GTP-bd_dom"/>
</dbReference>
<sequence length="650" mass="71240">MVVKNAAVTSTVPQPYSGLVGETELFANSSVDAHEFHFGSNLLERQKGEVVAQRKGKAKRGSLLHFPPEVEEGNVEYKLHLRNCDNDRVTKLTSQMKWRLGEGCGRAIYLLGVDDDGTAVGISKMDMNVSIGKLKQMAKSLNCRIVAVEESKVSTGKIKTSVARVMIQENLSSKIPLEVRVVFLGEAECGKTTLVGVCMTDEADDGAGLARLHVLQHQHEIDRGHTSSVSIQDMLYDEMGQVVLEDNGEGAEVFFGRTARDNLIDSHVKRVSLIDVAGHPRFIKSTLYGLIALEPDRAFVVIDVRTLILKYTGDDMDDSCVEIPSMPPPSSSSTLSFCNGDGSDACVILATTINHLELCKYLGVPISIVVCKMDALGQKNISLEPLKGMVQKLLGRAGYSILERKVVPIRFCSNITKEGIEEIRTLVGETCPLNKSLHLDVCMYLREAYYVQGFRGVIVGGVLQSGIIKIGDSLKLGPDAGGNFYFVNVTSIRTEYGLSISMAKRGHSVTIGIRMEQSSPLRNIHLGESYDTEVALYQSFVRKGLCLLSLNAPENCSSIVTLRVDNWLTFSNGVLCGLGTEFVPDISKVYEFVFRAHTIKQRAVLTKTETIRAEQYVQLRFLHRPEYLCAGDSVMLQNGSILAVASVSTS</sequence>
<dbReference type="AlphaFoldDB" id="A0A7S2R733"/>
<dbReference type="InterPro" id="IPR027417">
    <property type="entry name" value="P-loop_NTPase"/>
</dbReference>
<accession>A0A7S2R733</accession>
<dbReference type="GO" id="GO:0003746">
    <property type="term" value="F:translation elongation factor activity"/>
    <property type="evidence" value="ECO:0007669"/>
    <property type="project" value="TreeGrafter"/>
</dbReference>
<dbReference type="GO" id="GO:0003924">
    <property type="term" value="F:GTPase activity"/>
    <property type="evidence" value="ECO:0007669"/>
    <property type="project" value="InterPro"/>
</dbReference>
<dbReference type="EMBL" id="HBHK01000557">
    <property type="protein sequence ID" value="CAD9662536.1"/>
    <property type="molecule type" value="Transcribed_RNA"/>
</dbReference>
<evidence type="ECO:0000256" key="1">
    <source>
        <dbReference type="ARBA" id="ARBA00021392"/>
    </source>
</evidence>
<dbReference type="InterPro" id="IPR050055">
    <property type="entry name" value="EF-Tu_GTPase"/>
</dbReference>
<dbReference type="Gene3D" id="2.40.30.10">
    <property type="entry name" value="Translation factors"/>
    <property type="match status" value="1"/>
</dbReference>
<dbReference type="SUPFAM" id="SSF52540">
    <property type="entry name" value="P-loop containing nucleoside triphosphate hydrolases"/>
    <property type="match status" value="1"/>
</dbReference>
<dbReference type="GO" id="GO:0005525">
    <property type="term" value="F:GTP binding"/>
    <property type="evidence" value="ECO:0007669"/>
    <property type="project" value="InterPro"/>
</dbReference>
<name>A0A7S2R733_9STRA</name>
<dbReference type="InterPro" id="IPR009000">
    <property type="entry name" value="Transl_B-barrel_sf"/>
</dbReference>
<dbReference type="PANTHER" id="PTHR43721">
    <property type="entry name" value="ELONGATION FACTOR TU-RELATED"/>
    <property type="match status" value="1"/>
</dbReference>
<gene>
    <name evidence="3" type="ORF">QSP1433_LOCUS361</name>
</gene>
<dbReference type="SUPFAM" id="SSF50447">
    <property type="entry name" value="Translation proteins"/>
    <property type="match status" value="1"/>
</dbReference>
<evidence type="ECO:0000259" key="2">
    <source>
        <dbReference type="Pfam" id="PF00009"/>
    </source>
</evidence>